<feature type="transmembrane region" description="Helical" evidence="9">
    <location>
        <begin position="39"/>
        <end position="57"/>
    </location>
</feature>
<feature type="domain" description="NADH-Ubiquinone oxidoreductase (complex I) chain 5 N-terminal" evidence="11">
    <location>
        <begin position="75"/>
        <end position="117"/>
    </location>
</feature>
<keyword evidence="13" id="KW-1185">Reference proteome</keyword>
<evidence type="ECO:0000256" key="4">
    <source>
        <dbReference type="ARBA" id="ARBA00022475"/>
    </source>
</evidence>
<evidence type="ECO:0000313" key="13">
    <source>
        <dbReference type="Proteomes" id="UP000529417"/>
    </source>
</evidence>
<evidence type="ECO:0000256" key="3">
    <source>
        <dbReference type="ARBA" id="ARBA00005346"/>
    </source>
</evidence>
<proteinExistence type="inferred from homology"/>
<evidence type="ECO:0000256" key="6">
    <source>
        <dbReference type="ARBA" id="ARBA00022989"/>
    </source>
</evidence>
<dbReference type="PANTHER" id="PTHR42703">
    <property type="entry name" value="NADH DEHYDROGENASE"/>
    <property type="match status" value="1"/>
</dbReference>
<evidence type="ECO:0000256" key="1">
    <source>
        <dbReference type="ARBA" id="ARBA00002378"/>
    </source>
</evidence>
<reference evidence="12 13" key="1">
    <citation type="journal article" date="2000" name="Arch. Microbiol.">
        <title>Rhodobaca bogoriensis gen. nov. and sp. nov., an alkaliphilic purple nonsulfur bacterium from African Rift Valley soda lakes.</title>
        <authorList>
            <person name="Milford A.D."/>
            <person name="Achenbach L.A."/>
            <person name="Jung D.O."/>
            <person name="Madigan M.T."/>
        </authorList>
    </citation>
    <scope>NUCLEOTIDE SEQUENCE [LARGE SCALE GENOMIC DNA]</scope>
    <source>
        <strain evidence="12 13">2376</strain>
    </source>
</reference>
<dbReference type="Pfam" id="PF00361">
    <property type="entry name" value="Proton_antipo_M"/>
    <property type="match status" value="1"/>
</dbReference>
<dbReference type="GO" id="GO:0005886">
    <property type="term" value="C:plasma membrane"/>
    <property type="evidence" value="ECO:0007669"/>
    <property type="project" value="UniProtKB-SubCell"/>
</dbReference>
<evidence type="ECO:0000259" key="10">
    <source>
        <dbReference type="Pfam" id="PF00361"/>
    </source>
</evidence>
<feature type="transmembrane region" description="Helical" evidence="9">
    <location>
        <begin position="376"/>
        <end position="397"/>
    </location>
</feature>
<sequence length="504" mass="53313">MIPLPEAGGFLPLAILLTSLLVSPVLFALPEHNARLRTALNLGAATLKLALVAWLSWRVSRGAVYDIGFTVLPGLNFKLQADPLAVLFVGLSAVLWLITTVYSVGYLERGPHRARFFGFFSLCVAATVGIAMAGNLFTFLIFYELLTLATYPLVIHNGTAQALRAGRIYLVYTLSGGLLLLLGTLGLWMLAGNTDFAPGGILDAVIADSPRMAQALFVVLIAALGVKAALVPLHAWLPIAMVAPAPVSALLHAVAVVKAGAFGIMRVVYELFGIEATHALGLAEPLAAAAAITILYGSLRALTQDDIKRRLAFSTVSQVSYITLGVALASPIAATGALAHLIHQGLMKITMFMVAGNLAEGLGVKKVSQMNGVGRAMPFTMAAFSLAALGMIGLPPLAGFISKWFLAQGGLDAGQDWVIALLLGSSLLNAIYFLPMLYRAWFLEADRPAESPPPGTPGRPRIGWMLALPPIATAAMVVFAGAFANAPFSPLDWTRFVVAIEYQE</sequence>
<comment type="similarity">
    <text evidence="3">Belongs to the CPA3 antiporters (TC 2.A.63) subunit D family.</text>
</comment>
<dbReference type="RefSeq" id="WP_179906458.1">
    <property type="nucleotide sequence ID" value="NZ_JACBXS010000023.1"/>
</dbReference>
<evidence type="ECO:0000256" key="7">
    <source>
        <dbReference type="ARBA" id="ARBA00023136"/>
    </source>
</evidence>
<evidence type="ECO:0000256" key="8">
    <source>
        <dbReference type="RuleBase" id="RU000320"/>
    </source>
</evidence>
<feature type="transmembrane region" description="Helical" evidence="9">
    <location>
        <begin position="211"/>
        <end position="237"/>
    </location>
</feature>
<dbReference type="PRINTS" id="PR01434">
    <property type="entry name" value="NADHDHGNASE5"/>
</dbReference>
<dbReference type="InterPro" id="IPR001750">
    <property type="entry name" value="ND/Mrp_TM"/>
</dbReference>
<keyword evidence="4" id="KW-1003">Cell membrane</keyword>
<protein>
    <submittedName>
        <fullName evidence="12">Monovalent cation/H+ antiporter subunit D family protein</fullName>
    </submittedName>
</protein>
<dbReference type="Pfam" id="PF00662">
    <property type="entry name" value="Proton_antipo_N"/>
    <property type="match status" value="1"/>
</dbReference>
<feature type="transmembrane region" description="Helical" evidence="9">
    <location>
        <begin position="84"/>
        <end position="104"/>
    </location>
</feature>
<dbReference type="InterPro" id="IPR050586">
    <property type="entry name" value="CPA3_Na-H_Antiporter_D"/>
</dbReference>
<feature type="transmembrane region" description="Helical" evidence="9">
    <location>
        <begin position="6"/>
        <end position="27"/>
    </location>
</feature>
<evidence type="ECO:0000256" key="5">
    <source>
        <dbReference type="ARBA" id="ARBA00022692"/>
    </source>
</evidence>
<keyword evidence="5 8" id="KW-0812">Transmembrane</keyword>
<accession>A0A7Z0L125</accession>
<keyword evidence="7 9" id="KW-0472">Membrane</keyword>
<name>A0A7Z0L125_9RHOB</name>
<feature type="domain" description="NADH:quinone oxidoreductase/Mrp antiporter transmembrane" evidence="10">
    <location>
        <begin position="133"/>
        <end position="427"/>
    </location>
</feature>
<feature type="transmembrane region" description="Helical" evidence="9">
    <location>
        <begin position="169"/>
        <end position="191"/>
    </location>
</feature>
<feature type="transmembrane region" description="Helical" evidence="9">
    <location>
        <begin position="116"/>
        <end position="134"/>
    </location>
</feature>
<dbReference type="Proteomes" id="UP000529417">
    <property type="component" value="Unassembled WGS sequence"/>
</dbReference>
<feature type="transmembrane region" description="Helical" evidence="9">
    <location>
        <begin position="249"/>
        <end position="269"/>
    </location>
</feature>
<feature type="transmembrane region" description="Helical" evidence="9">
    <location>
        <begin position="462"/>
        <end position="484"/>
    </location>
</feature>
<keyword evidence="6 9" id="KW-1133">Transmembrane helix</keyword>
<dbReference type="InterPro" id="IPR001516">
    <property type="entry name" value="Proton_antipo_N"/>
</dbReference>
<comment type="function">
    <text evidence="1">NDH-1 shuttles electrons from NADH, via FMN and iron-sulfur (Fe-S) centers, to quinones in the respiratory chain. The immediate electron acceptor for the enzyme in this species is believed to be ubiquinone. Couples the redox reaction to proton translocation (for every two electrons transferred, four hydrogen ions are translocated across the cytoplasmic membrane), and thus conserves the redox energy in a proton gradient.</text>
</comment>
<feature type="transmembrane region" description="Helical" evidence="9">
    <location>
        <begin position="319"/>
        <end position="339"/>
    </location>
</feature>
<gene>
    <name evidence="12" type="ORF">HUK65_11710</name>
</gene>
<evidence type="ECO:0000256" key="2">
    <source>
        <dbReference type="ARBA" id="ARBA00004651"/>
    </source>
</evidence>
<evidence type="ECO:0000313" key="12">
    <source>
        <dbReference type="EMBL" id="NYS25658.1"/>
    </source>
</evidence>
<dbReference type="PANTHER" id="PTHR42703:SF1">
    <property type="entry name" value="NA(+)_H(+) ANTIPORTER SUBUNIT D1"/>
    <property type="match status" value="1"/>
</dbReference>
<feature type="transmembrane region" description="Helical" evidence="9">
    <location>
        <begin position="140"/>
        <end position="157"/>
    </location>
</feature>
<feature type="transmembrane region" description="Helical" evidence="9">
    <location>
        <begin position="417"/>
        <end position="441"/>
    </location>
</feature>
<comment type="caution">
    <text evidence="12">The sequence shown here is derived from an EMBL/GenBank/DDBJ whole genome shotgun (WGS) entry which is preliminary data.</text>
</comment>
<feature type="transmembrane region" description="Helical" evidence="9">
    <location>
        <begin position="281"/>
        <end position="299"/>
    </location>
</feature>
<evidence type="ECO:0000259" key="11">
    <source>
        <dbReference type="Pfam" id="PF00662"/>
    </source>
</evidence>
<organism evidence="12 13">
    <name type="scientific">Rhabdonatronobacter sediminivivens</name>
    <dbReference type="NCBI Taxonomy" id="2743469"/>
    <lineage>
        <taxon>Bacteria</taxon>
        <taxon>Pseudomonadati</taxon>
        <taxon>Pseudomonadota</taxon>
        <taxon>Alphaproteobacteria</taxon>
        <taxon>Rhodobacterales</taxon>
        <taxon>Paracoccaceae</taxon>
        <taxon>Rhabdonatronobacter</taxon>
    </lineage>
</organism>
<comment type="subcellular location">
    <subcellularLocation>
        <location evidence="2">Cell membrane</location>
        <topology evidence="2">Multi-pass membrane protein</topology>
    </subcellularLocation>
    <subcellularLocation>
        <location evidence="8">Membrane</location>
        <topology evidence="8">Multi-pass membrane protein</topology>
    </subcellularLocation>
</comment>
<evidence type="ECO:0000256" key="9">
    <source>
        <dbReference type="SAM" id="Phobius"/>
    </source>
</evidence>
<dbReference type="EMBL" id="JACBXS010000023">
    <property type="protein sequence ID" value="NYS25658.1"/>
    <property type="molecule type" value="Genomic_DNA"/>
</dbReference>
<dbReference type="AlphaFoldDB" id="A0A7Z0L125"/>